<dbReference type="EMBL" id="BAABBF010000008">
    <property type="protein sequence ID" value="GAA3720155.1"/>
    <property type="molecule type" value="Genomic_DNA"/>
</dbReference>
<keyword evidence="3" id="KW-1185">Reference proteome</keyword>
<gene>
    <name evidence="2" type="ORF">GCM10022268_30550</name>
</gene>
<evidence type="ECO:0000259" key="1">
    <source>
        <dbReference type="Pfam" id="PF20283"/>
    </source>
</evidence>
<feature type="domain" description="ABC-three component systems C-terminal" evidence="1">
    <location>
        <begin position="274"/>
        <end position="398"/>
    </location>
</feature>
<evidence type="ECO:0000313" key="3">
    <source>
        <dbReference type="Proteomes" id="UP001500523"/>
    </source>
</evidence>
<accession>A0ABP7EKG8</accession>
<protein>
    <recommendedName>
        <fullName evidence="1">ABC-three component systems C-terminal domain-containing protein</fullName>
    </recommendedName>
</protein>
<evidence type="ECO:0000313" key="2">
    <source>
        <dbReference type="EMBL" id="GAA3720155.1"/>
    </source>
</evidence>
<organism evidence="2 3">
    <name type="scientific">Sphingomonas cynarae</name>
    <dbReference type="NCBI Taxonomy" id="930197"/>
    <lineage>
        <taxon>Bacteria</taxon>
        <taxon>Pseudomonadati</taxon>
        <taxon>Pseudomonadota</taxon>
        <taxon>Alphaproteobacteria</taxon>
        <taxon>Sphingomonadales</taxon>
        <taxon>Sphingomonadaceae</taxon>
        <taxon>Sphingomonas</taxon>
    </lineage>
</organism>
<dbReference type="InterPro" id="IPR046913">
    <property type="entry name" value="ABC-3C_CTD7"/>
</dbReference>
<name>A0ABP7EKG8_9SPHN</name>
<comment type="caution">
    <text evidence="2">The sequence shown here is derived from an EMBL/GenBank/DDBJ whole genome shotgun (WGS) entry which is preliminary data.</text>
</comment>
<reference evidence="3" key="1">
    <citation type="journal article" date="2019" name="Int. J. Syst. Evol. Microbiol.">
        <title>The Global Catalogue of Microorganisms (GCM) 10K type strain sequencing project: providing services to taxonomists for standard genome sequencing and annotation.</title>
        <authorList>
            <consortium name="The Broad Institute Genomics Platform"/>
            <consortium name="The Broad Institute Genome Sequencing Center for Infectious Disease"/>
            <person name="Wu L."/>
            <person name="Ma J."/>
        </authorList>
    </citation>
    <scope>NUCLEOTIDE SEQUENCE [LARGE SCALE GENOMIC DNA]</scope>
    <source>
        <strain evidence="3">JCM 17498</strain>
    </source>
</reference>
<proteinExistence type="predicted"/>
<dbReference type="RefSeq" id="WP_344694251.1">
    <property type="nucleotide sequence ID" value="NZ_BAABBF010000008.1"/>
</dbReference>
<sequence>MTGKNPHSADDAALGFLYQGQYALLLLWRDADDDATVWVETLDDVVLASNGDTILEQLKHTLKTKPVPLTIASKNVWRTLKGWIDVLPSLDLSHTWLHLVAVTGIASGSPLELLLDDGNDREKLLDTLNQEAERVLQERVEAKAAKAKALPHAERVAGCTAFLALEPDKKTAILSRMRIKPNQPTIAAIEDQLAADLTSILKERRQVVARQLVEWWNGQILDLLTKKRDIGISRFELVKRFMEIVSAIELDELTSGFATSILPSSYKAHSMLERQITLVDGSKDTIRRAIQVEWRAREERSRWSNQNPAHLTTIVNYDSRLVEEWSDRHIDMCAEAAGCAEDKSKEHGRNLLKWSHFDAPQQLEPIAPKIVSPHYVRGAYQILSITGSVGWHPDYRTQLGFKP</sequence>
<dbReference type="Proteomes" id="UP001500523">
    <property type="component" value="Unassembled WGS sequence"/>
</dbReference>
<dbReference type="Pfam" id="PF20283">
    <property type="entry name" value="CTD7"/>
    <property type="match status" value="1"/>
</dbReference>